<feature type="domain" description="Acyl-CoA dehydrogenase/oxidase C-terminal" evidence="23">
    <location>
        <begin position="818"/>
        <end position="858"/>
    </location>
</feature>
<dbReference type="InterPro" id="IPR037069">
    <property type="entry name" value="AcylCoA_DH/ox_N_sf"/>
</dbReference>
<dbReference type="Pfam" id="PF02770">
    <property type="entry name" value="Acyl-CoA_dh_M"/>
    <property type="match status" value="1"/>
</dbReference>
<feature type="domain" description="Acyl-CoA oxidase/dehydrogenase middle" evidence="25">
    <location>
        <begin position="490"/>
        <end position="592"/>
    </location>
</feature>
<dbReference type="Gene3D" id="1.20.140.10">
    <property type="entry name" value="Butyryl-CoA Dehydrogenase, subunit A, domain 3"/>
    <property type="match status" value="2"/>
</dbReference>
<dbReference type="InterPro" id="IPR006091">
    <property type="entry name" value="Acyl-CoA_Oxase/DH_mid-dom"/>
</dbReference>
<dbReference type="Pfam" id="PF00441">
    <property type="entry name" value="Acyl-CoA_dh_1"/>
    <property type="match status" value="2"/>
</dbReference>
<dbReference type="GO" id="GO:0050660">
    <property type="term" value="F:flavin adenine dinucleotide binding"/>
    <property type="evidence" value="ECO:0007669"/>
    <property type="project" value="InterPro"/>
</dbReference>
<reference evidence="27" key="2">
    <citation type="submission" date="2025-09" db="UniProtKB">
        <authorList>
            <consortium name="Ensembl"/>
        </authorList>
    </citation>
    <scope>IDENTIFICATION</scope>
</reference>
<comment type="function">
    <text evidence="15">Acyl-CoA dehydrogenase, that exhibits maximal activity towards saturated C22-CoA. Probably participates in beta-oxydation and energy production but could also play a role in the metabolism of specific fatty acids to control fatty acids composition of cellular lipids in brain.</text>
</comment>
<comment type="subcellular location">
    <subcellularLocation>
        <location evidence="3">Mitochondrion membrane</location>
    </subcellularLocation>
    <subcellularLocation>
        <location evidence="2">Peroxisome</location>
    </subcellularLocation>
</comment>
<dbReference type="SUPFAM" id="SSF56645">
    <property type="entry name" value="Acyl-CoA dehydrogenase NM domain-like"/>
    <property type="match status" value="1"/>
</dbReference>
<dbReference type="PANTHER" id="PTHR48083:SF13">
    <property type="entry name" value="ACYL-COA DEHYDROGENASE FAMILY MEMBER 11"/>
    <property type="match status" value="1"/>
</dbReference>
<keyword evidence="28" id="KW-1185">Reference proteome</keyword>
<evidence type="ECO:0000313" key="27">
    <source>
        <dbReference type="Ensembl" id="ENSGMOP00000052243.1"/>
    </source>
</evidence>
<evidence type="ECO:0000256" key="19">
    <source>
        <dbReference type="ARBA" id="ARBA00048395"/>
    </source>
</evidence>
<comment type="pathway">
    <text evidence="4">Lipid metabolism; fatty acid beta-oxidation.</text>
</comment>
<dbReference type="Gene3D" id="1.10.540.10">
    <property type="entry name" value="Acyl-CoA dehydrogenase/oxidase, N-terminal domain"/>
    <property type="match status" value="1"/>
</dbReference>
<accession>A0A8C5BUP2</accession>
<dbReference type="InterPro" id="IPR009075">
    <property type="entry name" value="AcylCo_DH/oxidase_C"/>
</dbReference>
<dbReference type="AlphaFoldDB" id="A0A8C5BUP2"/>
<evidence type="ECO:0000256" key="3">
    <source>
        <dbReference type="ARBA" id="ARBA00004325"/>
    </source>
</evidence>
<evidence type="ECO:0000256" key="18">
    <source>
        <dbReference type="ARBA" id="ARBA00048086"/>
    </source>
</evidence>
<evidence type="ECO:0000256" key="6">
    <source>
        <dbReference type="ARBA" id="ARBA00011738"/>
    </source>
</evidence>
<dbReference type="Pfam" id="PF02771">
    <property type="entry name" value="Acyl-CoA_dh_N"/>
    <property type="match status" value="1"/>
</dbReference>
<evidence type="ECO:0000256" key="4">
    <source>
        <dbReference type="ARBA" id="ARBA00005005"/>
    </source>
</evidence>
<dbReference type="SUPFAM" id="SSF47203">
    <property type="entry name" value="Acyl-CoA dehydrogenase C-terminal domain-like"/>
    <property type="match status" value="2"/>
</dbReference>
<name>A0A8C5BUP2_GADMO</name>
<dbReference type="GO" id="GO:0005777">
    <property type="term" value="C:peroxisome"/>
    <property type="evidence" value="ECO:0007669"/>
    <property type="project" value="UniProtKB-SubCell"/>
</dbReference>
<gene>
    <name evidence="27" type="primary">ACAD11</name>
</gene>
<evidence type="ECO:0000256" key="9">
    <source>
        <dbReference type="ARBA" id="ARBA00022832"/>
    </source>
</evidence>
<comment type="catalytic activity">
    <reaction evidence="18">
        <text>tetracosanoyl-CoA + oxidized [electron-transfer flavoprotein] + H(+) = (2E)-tetracosenoyl-CoA + reduced [electron-transfer flavoprotein]</text>
        <dbReference type="Rhea" id="RHEA:47232"/>
        <dbReference type="Rhea" id="RHEA-COMP:10685"/>
        <dbReference type="Rhea" id="RHEA-COMP:10686"/>
        <dbReference type="ChEBI" id="CHEBI:15378"/>
        <dbReference type="ChEBI" id="CHEBI:57692"/>
        <dbReference type="ChEBI" id="CHEBI:58307"/>
        <dbReference type="ChEBI" id="CHEBI:65052"/>
        <dbReference type="ChEBI" id="CHEBI:74693"/>
    </reaction>
    <physiologicalReaction direction="left-to-right" evidence="18">
        <dbReference type="Rhea" id="RHEA:47233"/>
    </physiologicalReaction>
</comment>
<keyword evidence="11" id="KW-0443">Lipid metabolism</keyword>
<evidence type="ECO:0000256" key="10">
    <source>
        <dbReference type="ARBA" id="ARBA00023002"/>
    </source>
</evidence>
<evidence type="ECO:0000256" key="11">
    <source>
        <dbReference type="ARBA" id="ARBA00023098"/>
    </source>
</evidence>
<evidence type="ECO:0000259" key="25">
    <source>
        <dbReference type="Pfam" id="PF02770"/>
    </source>
</evidence>
<dbReference type="SUPFAM" id="SSF56112">
    <property type="entry name" value="Protein kinase-like (PK-like)"/>
    <property type="match status" value="1"/>
</dbReference>
<evidence type="ECO:0000256" key="5">
    <source>
        <dbReference type="ARBA" id="ARBA00009347"/>
    </source>
</evidence>
<keyword evidence="7" id="KW-0285">Flavoprotein</keyword>
<dbReference type="Pfam" id="PF01636">
    <property type="entry name" value="APH"/>
    <property type="match status" value="1"/>
</dbReference>
<evidence type="ECO:0000259" key="23">
    <source>
        <dbReference type="Pfam" id="PF00441"/>
    </source>
</evidence>
<dbReference type="Ensembl" id="ENSGMOT00000051297.1">
    <property type="protein sequence ID" value="ENSGMOP00000052243.1"/>
    <property type="gene ID" value="ENSGMOG00000010092.2"/>
</dbReference>
<evidence type="ECO:0000256" key="1">
    <source>
        <dbReference type="ARBA" id="ARBA00001974"/>
    </source>
</evidence>
<dbReference type="Proteomes" id="UP000694546">
    <property type="component" value="Chromosome 23"/>
</dbReference>
<comment type="similarity">
    <text evidence="5">Belongs to the acyl-CoA dehydrogenase family.</text>
</comment>
<evidence type="ECO:0000256" key="2">
    <source>
        <dbReference type="ARBA" id="ARBA00004275"/>
    </source>
</evidence>
<keyword evidence="12" id="KW-0472">Membrane</keyword>
<reference evidence="27" key="1">
    <citation type="submission" date="2025-08" db="UniProtKB">
        <authorList>
            <consortium name="Ensembl"/>
        </authorList>
    </citation>
    <scope>IDENTIFICATION</scope>
</reference>
<dbReference type="PANTHER" id="PTHR48083">
    <property type="entry name" value="MEDIUM-CHAIN SPECIFIC ACYL-COA DEHYDROGENASE, MITOCHONDRIAL-RELATED"/>
    <property type="match status" value="1"/>
</dbReference>
<dbReference type="InterPro" id="IPR009100">
    <property type="entry name" value="AcylCoA_DH/oxidase_NM_dom_sf"/>
</dbReference>
<evidence type="ECO:0000313" key="28">
    <source>
        <dbReference type="Proteomes" id="UP000694546"/>
    </source>
</evidence>
<keyword evidence="13" id="KW-0576">Peroxisome</keyword>
<dbReference type="InterPro" id="IPR002575">
    <property type="entry name" value="Aminoglycoside_PTrfase"/>
</dbReference>
<evidence type="ECO:0000256" key="22">
    <source>
        <dbReference type="SAM" id="MobiDB-lite"/>
    </source>
</evidence>
<dbReference type="GO" id="GO:0033539">
    <property type="term" value="P:fatty acid beta-oxidation using acyl-CoA dehydrogenase"/>
    <property type="evidence" value="ECO:0007669"/>
    <property type="project" value="TreeGrafter"/>
</dbReference>
<evidence type="ECO:0000256" key="13">
    <source>
        <dbReference type="ARBA" id="ARBA00023140"/>
    </source>
</evidence>
<evidence type="ECO:0000256" key="14">
    <source>
        <dbReference type="ARBA" id="ARBA00040622"/>
    </source>
</evidence>
<feature type="domain" description="Acyl-CoA dehydrogenase/oxidase N-terminal" evidence="26">
    <location>
        <begin position="366"/>
        <end position="486"/>
    </location>
</feature>
<dbReference type="Gene3D" id="3.90.1200.10">
    <property type="match status" value="1"/>
</dbReference>
<comment type="cofactor">
    <cofactor evidence="1">
        <name>FAD</name>
        <dbReference type="ChEBI" id="CHEBI:57692"/>
    </cofactor>
</comment>
<evidence type="ECO:0000256" key="12">
    <source>
        <dbReference type="ARBA" id="ARBA00023136"/>
    </source>
</evidence>
<dbReference type="GeneTree" id="ENSGT00940000160993"/>
<sequence>MEDQLTAVREEHKFNVPRLQKYLSGKLKVQVSDRLTVRQYSSGQSNPTFLVRTPAESLVLRKRPPGSLLPGAHRVDREFRVQKALSSVGFPVARPLLLCSDDDVIGTEFYLMEHVNGRVFRDLRLPGVSPAERAALYVAAVEILARLHSLRPADLHLMDYGRGHAYCQRQVSTWTRQYQASAHQDVPAVSELSHWLSLNLPSDRDEVTLVHGDYRLDNLVFHPTEARVLAVLDWELSTTGQPMADLAYFLMPHYWPQELSFLSTMGSVSGVPGVPSPEELMSVYRRCRGLESPLPPLNFHLALSMFKMAAIAQGVYARHLIGNASAPNAAEFGRLVEPLAKAALQLATGSLPGPESRLFLQSPRGQEVLQRVKEFMRDHVLPAEKEVAEYYERHGAGSPQRWETPPVIEDLKAKAKEAGLWNLFLPAVSGLSQLDYAHIAEQTGRCFYAPEVFNCQAPDTGNMEVLHMFGSEEQKKKWLEPLLRGEIRSCFCMTEPAVASSDATNMECSLQRDGETYLVNGTKWWSSGAGNPRCSIAIVMCRNSSTDHRHQQHSMVLVPMDAPGVKRVRPLTVFGQDDAIHGGHFEIQFDNVRVPLSNIILGEGRGFQIAQGRLGPGRLHHCMRAVGLAERALELLCRRAAARHAFGKKLYQHEALAHQVAEMRLLIDQSRLLTLSAAHAVDTVGNRAARQQVGSRGGGHRGSAVNRRTPERSLPVYRSHLHVKLCPLPVSLSNLLPLSPSPSHSLPVSLSPRLPLSPSPSLPLSLSPRLPLSPSPSLPVSLSLSPRLPLSPSPSLPVSLSPRLPLSLSPRLPLSPSPSPPQISLIKVAAARMVCQVVDCAIQVHGAAGVSSDFPLAQM</sequence>
<dbReference type="GO" id="GO:0003995">
    <property type="term" value="F:acyl-CoA dehydrogenase activity"/>
    <property type="evidence" value="ECO:0007669"/>
    <property type="project" value="TreeGrafter"/>
</dbReference>
<comment type="catalytic activity">
    <reaction evidence="19">
        <text>tricosanoyl-CoA + oxidized [electron-transfer flavoprotein] + H(+) = (2E)-tricosenoyl-CoA + reduced [electron-transfer flavoprotein]</text>
        <dbReference type="Rhea" id="RHEA:48220"/>
        <dbReference type="Rhea" id="RHEA-COMP:10685"/>
        <dbReference type="Rhea" id="RHEA-COMP:10686"/>
        <dbReference type="ChEBI" id="CHEBI:15378"/>
        <dbReference type="ChEBI" id="CHEBI:57692"/>
        <dbReference type="ChEBI" id="CHEBI:58307"/>
        <dbReference type="ChEBI" id="CHEBI:90118"/>
        <dbReference type="ChEBI" id="CHEBI:90119"/>
    </reaction>
    <physiologicalReaction direction="left-to-right" evidence="19">
        <dbReference type="Rhea" id="RHEA:48221"/>
    </physiologicalReaction>
</comment>
<feature type="domain" description="Aminoglycoside phosphotransferase" evidence="24">
    <location>
        <begin position="36"/>
        <end position="258"/>
    </location>
</feature>
<dbReference type="Gene3D" id="3.30.200.20">
    <property type="entry name" value="Phosphorylase Kinase, domain 1"/>
    <property type="match status" value="1"/>
</dbReference>
<evidence type="ECO:0000256" key="15">
    <source>
        <dbReference type="ARBA" id="ARBA00046026"/>
    </source>
</evidence>
<keyword evidence="9" id="KW-0276">Fatty acid metabolism</keyword>
<dbReference type="InterPro" id="IPR011009">
    <property type="entry name" value="Kinase-like_dom_sf"/>
</dbReference>
<dbReference type="InterPro" id="IPR036250">
    <property type="entry name" value="AcylCo_DH-like_C"/>
</dbReference>
<dbReference type="InterPro" id="IPR013786">
    <property type="entry name" value="AcylCoA_DH/ox_N"/>
</dbReference>
<evidence type="ECO:0000259" key="26">
    <source>
        <dbReference type="Pfam" id="PF02771"/>
    </source>
</evidence>
<evidence type="ECO:0000256" key="17">
    <source>
        <dbReference type="ARBA" id="ARBA00048020"/>
    </source>
</evidence>
<dbReference type="InterPro" id="IPR050741">
    <property type="entry name" value="Acyl-CoA_dehydrogenase"/>
</dbReference>
<comment type="catalytic activity">
    <reaction evidence="20">
        <text>hexacosanoyl-CoA + oxidized [electron-transfer flavoprotein] + H(+) = (2E)-hexacosenoyl-CoA + reduced [electron-transfer flavoprotein]</text>
        <dbReference type="Rhea" id="RHEA:48216"/>
        <dbReference type="Rhea" id="RHEA-COMP:10685"/>
        <dbReference type="Rhea" id="RHEA-COMP:10686"/>
        <dbReference type="ChEBI" id="CHEBI:15378"/>
        <dbReference type="ChEBI" id="CHEBI:57692"/>
        <dbReference type="ChEBI" id="CHEBI:58307"/>
        <dbReference type="ChEBI" id="CHEBI:64868"/>
        <dbReference type="ChEBI" id="CHEBI:74281"/>
    </reaction>
    <physiologicalReaction direction="left-to-right" evidence="20">
        <dbReference type="Rhea" id="RHEA:48217"/>
    </physiologicalReaction>
</comment>
<dbReference type="GO" id="GO:0031966">
    <property type="term" value="C:mitochondrial membrane"/>
    <property type="evidence" value="ECO:0007669"/>
    <property type="project" value="UniProtKB-SubCell"/>
</dbReference>
<comment type="catalytic activity">
    <reaction evidence="21">
        <text>eicosanoyl-CoA + oxidized [electron-transfer flavoprotein] + H(+) = (2E)-eicosenoyl-CoA + reduced [electron-transfer flavoprotein]</text>
        <dbReference type="Rhea" id="RHEA:47236"/>
        <dbReference type="Rhea" id="RHEA-COMP:10685"/>
        <dbReference type="Rhea" id="RHEA-COMP:10686"/>
        <dbReference type="ChEBI" id="CHEBI:15378"/>
        <dbReference type="ChEBI" id="CHEBI:57380"/>
        <dbReference type="ChEBI" id="CHEBI:57692"/>
        <dbReference type="ChEBI" id="CHEBI:58307"/>
        <dbReference type="ChEBI" id="CHEBI:74691"/>
    </reaction>
    <physiologicalReaction direction="left-to-right" evidence="21">
        <dbReference type="Rhea" id="RHEA:47237"/>
    </physiologicalReaction>
</comment>
<feature type="domain" description="Acyl-CoA dehydrogenase/oxidase C-terminal" evidence="23">
    <location>
        <begin position="604"/>
        <end position="687"/>
    </location>
</feature>
<evidence type="ECO:0000256" key="7">
    <source>
        <dbReference type="ARBA" id="ARBA00022630"/>
    </source>
</evidence>
<evidence type="ECO:0000256" key="21">
    <source>
        <dbReference type="ARBA" id="ARBA00049140"/>
    </source>
</evidence>
<proteinExistence type="inferred from homology"/>
<dbReference type="InterPro" id="IPR046373">
    <property type="entry name" value="Acyl-CoA_Oxase/DH_mid-dom_sf"/>
</dbReference>
<evidence type="ECO:0000259" key="24">
    <source>
        <dbReference type="Pfam" id="PF01636"/>
    </source>
</evidence>
<comment type="subunit">
    <text evidence="6">Homodimer.</text>
</comment>
<comment type="catalytic activity">
    <reaction evidence="17">
        <text>docosanoyl-CoA + oxidized [electron-transfer flavoprotein] + H(+) = (2E)-docosenoyl-CoA + reduced [electron-transfer flavoprotein]</text>
        <dbReference type="Rhea" id="RHEA:47228"/>
        <dbReference type="Rhea" id="RHEA-COMP:10685"/>
        <dbReference type="Rhea" id="RHEA-COMP:10686"/>
        <dbReference type="ChEBI" id="CHEBI:15378"/>
        <dbReference type="ChEBI" id="CHEBI:57692"/>
        <dbReference type="ChEBI" id="CHEBI:58307"/>
        <dbReference type="ChEBI" id="CHEBI:65059"/>
        <dbReference type="ChEBI" id="CHEBI:74692"/>
    </reaction>
    <physiologicalReaction direction="left-to-right" evidence="17">
        <dbReference type="Rhea" id="RHEA:47229"/>
    </physiologicalReaction>
</comment>
<keyword evidence="8" id="KW-0274">FAD</keyword>
<dbReference type="CDD" id="cd05154">
    <property type="entry name" value="ACAD10_11_N-like"/>
    <property type="match status" value="1"/>
</dbReference>
<feature type="region of interest" description="Disordered" evidence="22">
    <location>
        <begin position="686"/>
        <end position="713"/>
    </location>
</feature>
<evidence type="ECO:0000256" key="20">
    <source>
        <dbReference type="ARBA" id="ARBA00048399"/>
    </source>
</evidence>
<comment type="catalytic activity">
    <reaction evidence="16">
        <text>a 2,3-saturated acyl-CoA + oxidized [electron-transfer flavoprotein] + H(+) = a (2E)-enoyl-CoA + reduced [electron-transfer flavoprotein]</text>
        <dbReference type="Rhea" id="RHEA:44704"/>
        <dbReference type="Rhea" id="RHEA-COMP:10685"/>
        <dbReference type="Rhea" id="RHEA-COMP:10686"/>
        <dbReference type="ChEBI" id="CHEBI:15378"/>
        <dbReference type="ChEBI" id="CHEBI:57692"/>
        <dbReference type="ChEBI" id="CHEBI:58307"/>
        <dbReference type="ChEBI" id="CHEBI:58856"/>
        <dbReference type="ChEBI" id="CHEBI:65111"/>
    </reaction>
    <physiologicalReaction direction="left-to-right" evidence="16">
        <dbReference type="Rhea" id="RHEA:44705"/>
    </physiologicalReaction>
</comment>
<dbReference type="Gene3D" id="2.40.110.10">
    <property type="entry name" value="Butyryl-CoA Dehydrogenase, subunit A, domain 2"/>
    <property type="match status" value="1"/>
</dbReference>
<dbReference type="InterPro" id="IPR041726">
    <property type="entry name" value="ACAD10_11_N"/>
</dbReference>
<evidence type="ECO:0000256" key="16">
    <source>
        <dbReference type="ARBA" id="ARBA00047443"/>
    </source>
</evidence>
<keyword evidence="10" id="KW-0560">Oxidoreductase</keyword>
<protein>
    <recommendedName>
        <fullName evidence="14">Acyl-CoA dehydrogenase family member 11</fullName>
    </recommendedName>
</protein>
<organism evidence="27 28">
    <name type="scientific">Gadus morhua</name>
    <name type="common">Atlantic cod</name>
    <dbReference type="NCBI Taxonomy" id="8049"/>
    <lineage>
        <taxon>Eukaryota</taxon>
        <taxon>Metazoa</taxon>
        <taxon>Chordata</taxon>
        <taxon>Craniata</taxon>
        <taxon>Vertebrata</taxon>
        <taxon>Euteleostomi</taxon>
        <taxon>Actinopterygii</taxon>
        <taxon>Neopterygii</taxon>
        <taxon>Teleostei</taxon>
        <taxon>Neoteleostei</taxon>
        <taxon>Acanthomorphata</taxon>
        <taxon>Zeiogadaria</taxon>
        <taxon>Gadariae</taxon>
        <taxon>Gadiformes</taxon>
        <taxon>Gadoidei</taxon>
        <taxon>Gadidae</taxon>
        <taxon>Gadus</taxon>
    </lineage>
</organism>
<evidence type="ECO:0000256" key="8">
    <source>
        <dbReference type="ARBA" id="ARBA00022827"/>
    </source>
</evidence>